<dbReference type="PIRSF" id="PIRSF000521">
    <property type="entry name" value="Transaminase_4ab_Lys_Orn"/>
    <property type="match status" value="1"/>
</dbReference>
<evidence type="ECO:0000256" key="7">
    <source>
        <dbReference type="RuleBase" id="RU003560"/>
    </source>
</evidence>
<dbReference type="Pfam" id="PF00202">
    <property type="entry name" value="Aminotran_3"/>
    <property type="match status" value="1"/>
</dbReference>
<sequence>MDYQAIEEQHEPGVYAKRPVVMVKGKGMSLWDSDGVEYLDMGAGIAVANLGHCHDRVVQAITEQARILITCPELFYNDRRAELLAKLSTIFPEGYNRFFLCNSGTEAIEAALKFARAATGKTDFIVMQNAFHGRTFGALTATAKQKYRQPFEPLVPGFKRVPYNDVDAVKEAVTDQTAAILVEPIQGEGGVYVPDEDYLAQLSDWCQETGVLLLVDEIQTGFGRTGEWFAFMHDEQVKPDMVCMAKGLGGGFPIGAVALGPRLPQFQPGDHGSTFGGNPLACAAALAAIQAIEDEGLLDRSAEMGIYLRDQLLRIHSPLIREIRGKGLMIGIELKAKVQKYLKALQTDHKIVVMICGTTVLRLVPPLIVEKTHIDRTVNALRIVLGA</sequence>
<dbReference type="InterPro" id="IPR050103">
    <property type="entry name" value="Class-III_PLP-dep_AT"/>
</dbReference>
<comment type="pathway">
    <text evidence="6">Amino-acid biosynthesis.</text>
</comment>
<keyword evidence="2 8" id="KW-0032">Aminotransferase</keyword>
<dbReference type="Gene3D" id="3.40.640.10">
    <property type="entry name" value="Type I PLP-dependent aspartate aminotransferase-like (Major domain)"/>
    <property type="match status" value="1"/>
</dbReference>
<evidence type="ECO:0000256" key="1">
    <source>
        <dbReference type="ARBA" id="ARBA00001933"/>
    </source>
</evidence>
<dbReference type="PANTHER" id="PTHR11986:SF79">
    <property type="entry name" value="ACETYLORNITHINE AMINOTRANSFERASE, MITOCHONDRIAL"/>
    <property type="match status" value="1"/>
</dbReference>
<proteinExistence type="inferred from homology"/>
<dbReference type="STRING" id="1499967.U27_03242"/>
<dbReference type="Gene3D" id="3.90.1150.10">
    <property type="entry name" value="Aspartate Aminotransferase, domain 1"/>
    <property type="match status" value="1"/>
</dbReference>
<evidence type="ECO:0000256" key="4">
    <source>
        <dbReference type="ARBA" id="ARBA00022679"/>
    </source>
</evidence>
<dbReference type="HOGENOM" id="CLU_016922_10_0_0"/>
<protein>
    <submittedName>
        <fullName evidence="8">Acetylornithine and succinylornithine aminotransferase</fullName>
    </submittedName>
</protein>
<dbReference type="InterPro" id="IPR015421">
    <property type="entry name" value="PyrdxlP-dep_Trfase_major"/>
</dbReference>
<accession>A0A081BVC5</accession>
<dbReference type="PROSITE" id="PS00600">
    <property type="entry name" value="AA_TRANSFER_CLASS_3"/>
    <property type="match status" value="1"/>
</dbReference>
<comment type="cofactor">
    <cofactor evidence="1">
        <name>pyridoxal 5'-phosphate</name>
        <dbReference type="ChEBI" id="CHEBI:597326"/>
    </cofactor>
</comment>
<evidence type="ECO:0000313" key="8">
    <source>
        <dbReference type="EMBL" id="GAK56280.1"/>
    </source>
</evidence>
<dbReference type="SUPFAM" id="SSF53383">
    <property type="entry name" value="PLP-dependent transferases"/>
    <property type="match status" value="1"/>
</dbReference>
<dbReference type="InterPro" id="IPR005814">
    <property type="entry name" value="Aminotrans_3"/>
</dbReference>
<dbReference type="AlphaFoldDB" id="A0A081BVC5"/>
<evidence type="ECO:0000256" key="3">
    <source>
        <dbReference type="ARBA" id="ARBA00022605"/>
    </source>
</evidence>
<keyword evidence="4 8" id="KW-0808">Transferase</keyword>
<dbReference type="InterPro" id="IPR049704">
    <property type="entry name" value="Aminotrans_3_PPA_site"/>
</dbReference>
<evidence type="ECO:0000256" key="6">
    <source>
        <dbReference type="ARBA" id="ARBA00029440"/>
    </source>
</evidence>
<evidence type="ECO:0000256" key="2">
    <source>
        <dbReference type="ARBA" id="ARBA00022576"/>
    </source>
</evidence>
<dbReference type="GO" id="GO:0008483">
    <property type="term" value="F:transaminase activity"/>
    <property type="evidence" value="ECO:0007669"/>
    <property type="project" value="UniProtKB-KW"/>
</dbReference>
<comment type="similarity">
    <text evidence="7">Belongs to the class-III pyridoxal-phosphate-dependent aminotransferase family.</text>
</comment>
<dbReference type="FunFam" id="3.40.640.10:FF:000004">
    <property type="entry name" value="Acetylornithine aminotransferase"/>
    <property type="match status" value="1"/>
</dbReference>
<dbReference type="GO" id="GO:0030170">
    <property type="term" value="F:pyridoxal phosphate binding"/>
    <property type="evidence" value="ECO:0007669"/>
    <property type="project" value="InterPro"/>
</dbReference>
<dbReference type="PANTHER" id="PTHR11986">
    <property type="entry name" value="AMINOTRANSFERASE CLASS III"/>
    <property type="match status" value="1"/>
</dbReference>
<dbReference type="InterPro" id="IPR015424">
    <property type="entry name" value="PyrdxlP-dep_Trfase"/>
</dbReference>
<name>A0A081BVC5_VECG1</name>
<dbReference type="EMBL" id="DF820464">
    <property type="protein sequence ID" value="GAK56280.1"/>
    <property type="molecule type" value="Genomic_DNA"/>
</dbReference>
<dbReference type="GO" id="GO:0006526">
    <property type="term" value="P:L-arginine biosynthetic process"/>
    <property type="evidence" value="ECO:0007669"/>
    <property type="project" value="UniProtKB-ARBA"/>
</dbReference>
<dbReference type="Proteomes" id="UP000030661">
    <property type="component" value="Unassembled WGS sequence"/>
</dbReference>
<reference evidence="8" key="1">
    <citation type="journal article" date="2015" name="PeerJ">
        <title>First genomic representation of candidate bacterial phylum KSB3 points to enhanced environmental sensing as a trigger of wastewater bulking.</title>
        <authorList>
            <person name="Sekiguchi Y."/>
            <person name="Ohashi A."/>
            <person name="Parks D.H."/>
            <person name="Yamauchi T."/>
            <person name="Tyson G.W."/>
            <person name="Hugenholtz P."/>
        </authorList>
    </citation>
    <scope>NUCLEOTIDE SEQUENCE [LARGE SCALE GENOMIC DNA]</scope>
</reference>
<dbReference type="CDD" id="cd00610">
    <property type="entry name" value="OAT_like"/>
    <property type="match status" value="1"/>
</dbReference>
<dbReference type="NCBIfam" id="TIGR00707">
    <property type="entry name" value="argD"/>
    <property type="match status" value="1"/>
</dbReference>
<dbReference type="InterPro" id="IPR004636">
    <property type="entry name" value="AcOrn/SuccOrn_fam"/>
</dbReference>
<organism evidence="8">
    <name type="scientific">Vecturithrix granuli</name>
    <dbReference type="NCBI Taxonomy" id="1499967"/>
    <lineage>
        <taxon>Bacteria</taxon>
        <taxon>Candidatus Moduliflexota</taxon>
        <taxon>Candidatus Vecturitrichia</taxon>
        <taxon>Candidatus Vecturitrichales</taxon>
        <taxon>Candidatus Vecturitrichaceae</taxon>
        <taxon>Candidatus Vecturithrix</taxon>
    </lineage>
</organism>
<keyword evidence="9" id="KW-1185">Reference proteome</keyword>
<dbReference type="eggNOG" id="COG4992">
    <property type="taxonomic scope" value="Bacteria"/>
</dbReference>
<keyword evidence="3" id="KW-0028">Amino-acid biosynthesis</keyword>
<keyword evidence="5 7" id="KW-0663">Pyridoxal phosphate</keyword>
<evidence type="ECO:0000313" key="9">
    <source>
        <dbReference type="Proteomes" id="UP000030661"/>
    </source>
</evidence>
<dbReference type="InterPro" id="IPR015422">
    <property type="entry name" value="PyrdxlP-dep_Trfase_small"/>
</dbReference>
<dbReference type="GO" id="GO:0042802">
    <property type="term" value="F:identical protein binding"/>
    <property type="evidence" value="ECO:0007669"/>
    <property type="project" value="TreeGrafter"/>
</dbReference>
<evidence type="ECO:0000256" key="5">
    <source>
        <dbReference type="ARBA" id="ARBA00022898"/>
    </source>
</evidence>
<gene>
    <name evidence="8" type="ORF">U27_03242</name>
</gene>
<dbReference type="NCBIfam" id="NF002325">
    <property type="entry name" value="PRK01278.1"/>
    <property type="match status" value="1"/>
</dbReference>